<name>A0AAU0F3T5_9FLAO</name>
<keyword evidence="3" id="KW-1185">Reference proteome</keyword>
<dbReference type="Proteomes" id="UP001432059">
    <property type="component" value="Chromosome"/>
</dbReference>
<feature type="domain" description="Porphobilinogen deaminase N-terminal" evidence="1">
    <location>
        <begin position="2"/>
        <end position="36"/>
    </location>
</feature>
<proteinExistence type="predicted"/>
<dbReference type="Pfam" id="PF01379">
    <property type="entry name" value="Porphobil_deam"/>
    <property type="match status" value="1"/>
</dbReference>
<evidence type="ECO:0000313" key="2">
    <source>
        <dbReference type="EMBL" id="WOC51998.1"/>
    </source>
</evidence>
<dbReference type="EMBL" id="CP136426">
    <property type="protein sequence ID" value="WOC51998.1"/>
    <property type="molecule type" value="Genomic_DNA"/>
</dbReference>
<dbReference type="KEGG" id="bpor:BPO_1351"/>
<dbReference type="Gene3D" id="3.40.190.10">
    <property type="entry name" value="Periplasmic binding protein-like II"/>
    <property type="match status" value="1"/>
</dbReference>
<dbReference type="InterPro" id="IPR022417">
    <property type="entry name" value="Porphobilin_deaminase_N"/>
</dbReference>
<sequence length="38" mass="4218">MGITALFTRDLDIALLSKEIDIAVHSLKDVPTQMPARH</sequence>
<evidence type="ECO:0000313" key="3">
    <source>
        <dbReference type="Proteomes" id="UP001432059"/>
    </source>
</evidence>
<evidence type="ECO:0000259" key="1">
    <source>
        <dbReference type="Pfam" id="PF01379"/>
    </source>
</evidence>
<protein>
    <recommendedName>
        <fullName evidence="1">Porphobilinogen deaminase N-terminal domain-containing protein</fullName>
    </recommendedName>
</protein>
<dbReference type="RefSeq" id="WP_412677576.1">
    <property type="nucleotide sequence ID" value="NZ_CP136426.1"/>
</dbReference>
<dbReference type="GO" id="GO:0033014">
    <property type="term" value="P:tetrapyrrole biosynthetic process"/>
    <property type="evidence" value="ECO:0007669"/>
    <property type="project" value="InterPro"/>
</dbReference>
<dbReference type="GO" id="GO:0004418">
    <property type="term" value="F:hydroxymethylbilane synthase activity"/>
    <property type="evidence" value="ECO:0007669"/>
    <property type="project" value="InterPro"/>
</dbReference>
<gene>
    <name evidence="2" type="ORF">BPO_1351</name>
</gene>
<accession>A0AAU0F3T5</accession>
<organism evidence="2 3">
    <name type="scientific">Bergeyella porcorum</name>
    <dbReference type="NCBI Taxonomy" id="1735111"/>
    <lineage>
        <taxon>Bacteria</taxon>
        <taxon>Pseudomonadati</taxon>
        <taxon>Bacteroidota</taxon>
        <taxon>Flavobacteriia</taxon>
        <taxon>Flavobacteriales</taxon>
        <taxon>Weeksellaceae</taxon>
        <taxon>Bergeyella</taxon>
    </lineage>
</organism>
<reference evidence="2" key="1">
    <citation type="submission" date="2023-10" db="EMBL/GenBank/DDBJ databases">
        <title>Characterization and whole genome sequencing of a novel strain of Bergeyella porcorum QD2021 isolated from pig.</title>
        <authorList>
            <person name="Liu G."/>
            <person name="Chen C."/>
            <person name="Han X."/>
        </authorList>
    </citation>
    <scope>NUCLEOTIDE SEQUENCE</scope>
    <source>
        <strain evidence="2">QD2021</strain>
    </source>
</reference>
<dbReference type="SUPFAM" id="SSF53850">
    <property type="entry name" value="Periplasmic binding protein-like II"/>
    <property type="match status" value="1"/>
</dbReference>
<dbReference type="AlphaFoldDB" id="A0AAU0F3T5"/>